<accession>A0A1Q8ZTB2</accession>
<dbReference type="Proteomes" id="UP000186894">
    <property type="component" value="Unassembled WGS sequence"/>
</dbReference>
<dbReference type="STRING" id="1867956.BJF95_18610"/>
<dbReference type="GO" id="GO:0003676">
    <property type="term" value="F:nucleic acid binding"/>
    <property type="evidence" value="ECO:0007669"/>
    <property type="project" value="InterPro"/>
</dbReference>
<evidence type="ECO:0000313" key="2">
    <source>
        <dbReference type="Proteomes" id="UP000186894"/>
    </source>
</evidence>
<dbReference type="SUPFAM" id="SSF53098">
    <property type="entry name" value="Ribonuclease H-like"/>
    <property type="match status" value="1"/>
</dbReference>
<name>A0A1Q8ZTB2_9HYPH</name>
<dbReference type="RefSeq" id="WP_075639230.1">
    <property type="nucleotide sequence ID" value="NZ_MKIM01000025.1"/>
</dbReference>
<protein>
    <submittedName>
        <fullName evidence="1">Uncharacterized protein</fullName>
    </submittedName>
</protein>
<dbReference type="InterPro" id="IPR036397">
    <property type="entry name" value="RNaseH_sf"/>
</dbReference>
<dbReference type="EMBL" id="MKIM01000025">
    <property type="protein sequence ID" value="OLP45319.1"/>
    <property type="molecule type" value="Genomic_DNA"/>
</dbReference>
<dbReference type="Gene3D" id="3.30.420.10">
    <property type="entry name" value="Ribonuclease H-like superfamily/Ribonuclease H"/>
    <property type="match status" value="1"/>
</dbReference>
<reference evidence="1 2" key="1">
    <citation type="submission" date="2016-09" db="EMBL/GenBank/DDBJ databases">
        <title>Rhizobium oryziradicis sp. nov., isolated from the root of rice.</title>
        <authorList>
            <person name="Zhao J."/>
            <person name="Zhang X."/>
        </authorList>
    </citation>
    <scope>NUCLEOTIDE SEQUENCE [LARGE SCALE GENOMIC DNA]</scope>
    <source>
        <strain evidence="1 2">N19</strain>
    </source>
</reference>
<proteinExistence type="predicted"/>
<organism evidence="1 2">
    <name type="scientific">Rhizobium oryziradicis</name>
    <dbReference type="NCBI Taxonomy" id="1867956"/>
    <lineage>
        <taxon>Bacteria</taxon>
        <taxon>Pseudomonadati</taxon>
        <taxon>Pseudomonadota</taxon>
        <taxon>Alphaproteobacteria</taxon>
        <taxon>Hyphomicrobiales</taxon>
        <taxon>Rhizobiaceae</taxon>
        <taxon>Rhizobium/Agrobacterium group</taxon>
        <taxon>Rhizobium</taxon>
    </lineage>
</organism>
<comment type="caution">
    <text evidence="1">The sequence shown here is derived from an EMBL/GenBank/DDBJ whole genome shotgun (WGS) entry which is preliminary data.</text>
</comment>
<dbReference type="AlphaFoldDB" id="A0A1Q8ZTB2"/>
<gene>
    <name evidence="1" type="ORF">BJF95_18610</name>
</gene>
<dbReference type="OrthoDB" id="9803925at2"/>
<dbReference type="InterPro" id="IPR012337">
    <property type="entry name" value="RNaseH-like_sf"/>
</dbReference>
<keyword evidence="2" id="KW-1185">Reference proteome</keyword>
<evidence type="ECO:0000313" key="1">
    <source>
        <dbReference type="EMBL" id="OLP45319.1"/>
    </source>
</evidence>
<sequence>MEQKPAYYFVTDIETDGPDPALHSMLSFATVVLREDGAFCGEFEGVLKPRPDRVADKGTMNWWAKHPQAWEAATSNAQEPELVMKRYADWVESFDGIRAFAARPLMFDGLWIDRYLRDFAGCFVLDVGYWGRCIFNASPLDIGTYTSGIFGRTNPHDAGVKLPADWLGNHPHTHHAIDDARGYASLLSRLFTVARELPPNPHDFMAKSMG</sequence>